<feature type="transmembrane region" description="Helical" evidence="6">
    <location>
        <begin position="358"/>
        <end position="375"/>
    </location>
</feature>
<accession>A0A9D1HZE3</accession>
<feature type="transmembrane region" description="Helical" evidence="6">
    <location>
        <begin position="318"/>
        <end position="346"/>
    </location>
</feature>
<organism evidence="7 8">
    <name type="scientific">Candidatus Allocopromorpha excrementigallinarum</name>
    <dbReference type="NCBI Taxonomy" id="2840742"/>
    <lineage>
        <taxon>Bacteria</taxon>
        <taxon>Bacillati</taxon>
        <taxon>Bacillota</taxon>
        <taxon>Clostridia</taxon>
        <taxon>Eubacteriales</taxon>
        <taxon>Eubacteriaceae</taxon>
        <taxon>Eubacteriaceae incertae sedis</taxon>
        <taxon>Candidatus Allocopromorpha</taxon>
    </lineage>
</organism>
<comment type="caution">
    <text evidence="7">The sequence shown here is derived from an EMBL/GenBank/DDBJ whole genome shotgun (WGS) entry which is preliminary data.</text>
</comment>
<evidence type="ECO:0000313" key="8">
    <source>
        <dbReference type="Proteomes" id="UP000824090"/>
    </source>
</evidence>
<feature type="transmembrane region" description="Helical" evidence="6">
    <location>
        <begin position="12"/>
        <end position="33"/>
    </location>
</feature>
<dbReference type="AlphaFoldDB" id="A0A9D1HZE3"/>
<evidence type="ECO:0000256" key="3">
    <source>
        <dbReference type="ARBA" id="ARBA00022692"/>
    </source>
</evidence>
<proteinExistence type="predicted"/>
<reference evidence="7" key="1">
    <citation type="submission" date="2020-10" db="EMBL/GenBank/DDBJ databases">
        <authorList>
            <person name="Gilroy R."/>
        </authorList>
    </citation>
    <scope>NUCLEOTIDE SEQUENCE</scope>
    <source>
        <strain evidence="7">ChiHcec3-6078</strain>
    </source>
</reference>
<keyword evidence="5 6" id="KW-0472">Membrane</keyword>
<dbReference type="GO" id="GO:0005886">
    <property type="term" value="C:plasma membrane"/>
    <property type="evidence" value="ECO:0007669"/>
    <property type="project" value="UniProtKB-SubCell"/>
</dbReference>
<evidence type="ECO:0000256" key="5">
    <source>
        <dbReference type="ARBA" id="ARBA00023136"/>
    </source>
</evidence>
<keyword evidence="3 6" id="KW-0812">Transmembrane</keyword>
<feature type="transmembrane region" description="Helical" evidence="6">
    <location>
        <begin position="287"/>
        <end position="306"/>
    </location>
</feature>
<dbReference type="Pfam" id="PF01943">
    <property type="entry name" value="Polysacc_synt"/>
    <property type="match status" value="1"/>
</dbReference>
<reference evidence="7" key="2">
    <citation type="journal article" date="2021" name="PeerJ">
        <title>Extensive microbial diversity within the chicken gut microbiome revealed by metagenomics and culture.</title>
        <authorList>
            <person name="Gilroy R."/>
            <person name="Ravi A."/>
            <person name="Getino M."/>
            <person name="Pursley I."/>
            <person name="Horton D.L."/>
            <person name="Alikhan N.F."/>
            <person name="Baker D."/>
            <person name="Gharbi K."/>
            <person name="Hall N."/>
            <person name="Watson M."/>
            <person name="Adriaenssens E.M."/>
            <person name="Foster-Nyarko E."/>
            <person name="Jarju S."/>
            <person name="Secka A."/>
            <person name="Antonio M."/>
            <person name="Oren A."/>
            <person name="Chaudhuri R.R."/>
            <person name="La Ragione R."/>
            <person name="Hildebrand F."/>
            <person name="Pallen M.J."/>
        </authorList>
    </citation>
    <scope>NUCLEOTIDE SEQUENCE</scope>
    <source>
        <strain evidence="7">ChiHcec3-6078</strain>
    </source>
</reference>
<keyword evidence="4 6" id="KW-1133">Transmembrane helix</keyword>
<feature type="transmembrane region" description="Helical" evidence="6">
    <location>
        <begin position="149"/>
        <end position="166"/>
    </location>
</feature>
<gene>
    <name evidence="7" type="ORF">IAC50_00245</name>
</gene>
<feature type="transmembrane region" description="Helical" evidence="6">
    <location>
        <begin position="247"/>
        <end position="267"/>
    </location>
</feature>
<dbReference type="Proteomes" id="UP000824090">
    <property type="component" value="Unassembled WGS sequence"/>
</dbReference>
<protein>
    <submittedName>
        <fullName evidence="7">Oligosaccharide flippase family protein</fullName>
    </submittedName>
</protein>
<feature type="transmembrane region" description="Helical" evidence="6">
    <location>
        <begin position="53"/>
        <end position="72"/>
    </location>
</feature>
<name>A0A9D1HZE3_9FIRM</name>
<sequence>MKKQRKGIAFNVSMLYIMNIAKLVFPLITLPYLTRVLSVDCYGVVSYVKATMVYAQLIVDFGFMLSGVKAVTEARESMEKVGIITGNVVMAKGMLSLAAFTVIMTAAFFIDILRENLIYTVLAFIPIALSTLLLEFLFRGLELMHIITVRYVIMKTISVGLTLVLVKGDGDILWIPALDILSSLVAVLLTLIEVKKLGIKIRFVQKLEGSWRALKISGIYFVSEASTTVFGALNTILVGMFMNEADVAYWAVCLQLVSAVRAMYTPINNGIYPQMIKTRDISIVMRIIKVFMPVVIAGCLIVLIFTEPILTIAGGQKYAAAAPVMRCLVPVLFFSFPAMLFGWPVLGAIGKVKENTKTTISAALVQIAGLAALGLTGHFTIMMVGLMKSFTELCLMSFRLGYCWKFRGEFRKNISETG</sequence>
<dbReference type="PANTHER" id="PTHR30250">
    <property type="entry name" value="PST FAMILY PREDICTED COLANIC ACID TRANSPORTER"/>
    <property type="match status" value="1"/>
</dbReference>
<evidence type="ECO:0000256" key="1">
    <source>
        <dbReference type="ARBA" id="ARBA00004651"/>
    </source>
</evidence>
<feature type="transmembrane region" description="Helical" evidence="6">
    <location>
        <begin position="116"/>
        <end position="137"/>
    </location>
</feature>
<comment type="subcellular location">
    <subcellularLocation>
        <location evidence="1">Cell membrane</location>
        <topology evidence="1">Multi-pass membrane protein</topology>
    </subcellularLocation>
</comment>
<feature type="transmembrane region" description="Helical" evidence="6">
    <location>
        <begin position="172"/>
        <end position="192"/>
    </location>
</feature>
<evidence type="ECO:0000256" key="2">
    <source>
        <dbReference type="ARBA" id="ARBA00022475"/>
    </source>
</evidence>
<dbReference type="EMBL" id="DVMP01000004">
    <property type="protein sequence ID" value="HIU24912.1"/>
    <property type="molecule type" value="Genomic_DNA"/>
</dbReference>
<keyword evidence="2" id="KW-1003">Cell membrane</keyword>
<evidence type="ECO:0000256" key="6">
    <source>
        <dbReference type="SAM" id="Phobius"/>
    </source>
</evidence>
<evidence type="ECO:0000256" key="4">
    <source>
        <dbReference type="ARBA" id="ARBA00022989"/>
    </source>
</evidence>
<feature type="transmembrane region" description="Helical" evidence="6">
    <location>
        <begin position="93"/>
        <end position="110"/>
    </location>
</feature>
<dbReference type="InterPro" id="IPR002797">
    <property type="entry name" value="Polysacc_synth"/>
</dbReference>
<dbReference type="PANTHER" id="PTHR30250:SF11">
    <property type="entry name" value="O-ANTIGEN TRANSPORTER-RELATED"/>
    <property type="match status" value="1"/>
</dbReference>
<feature type="transmembrane region" description="Helical" evidence="6">
    <location>
        <begin position="213"/>
        <end position="241"/>
    </location>
</feature>
<evidence type="ECO:0000313" key="7">
    <source>
        <dbReference type="EMBL" id="HIU24912.1"/>
    </source>
</evidence>
<feature type="non-terminal residue" evidence="7">
    <location>
        <position position="418"/>
    </location>
</feature>
<dbReference type="InterPro" id="IPR050833">
    <property type="entry name" value="Poly_Biosynth_Transport"/>
</dbReference>